<dbReference type="AlphaFoldDB" id="A0A1D2QQ12"/>
<name>A0A1D2QQ12_9GAMM</name>
<dbReference type="Proteomes" id="UP000242502">
    <property type="component" value="Unassembled WGS sequence"/>
</dbReference>
<organism evidence="1 2">
    <name type="scientific">Candidatus Endobugula sertula</name>
    <name type="common">Bugula neritina bacterial symbiont</name>
    <dbReference type="NCBI Taxonomy" id="62101"/>
    <lineage>
        <taxon>Bacteria</taxon>
        <taxon>Pseudomonadati</taxon>
        <taxon>Pseudomonadota</taxon>
        <taxon>Gammaproteobacteria</taxon>
        <taxon>Cellvibrionales</taxon>
        <taxon>Cellvibrionaceae</taxon>
        <taxon>Candidatus Endobugula</taxon>
    </lineage>
</organism>
<dbReference type="STRING" id="62101.AB835_07635"/>
<gene>
    <name evidence="1" type="ORF">AB835_07635</name>
</gene>
<sequence length="148" mass="16783">MTDKITLKTKDICDALDIGRHQLRAWTDGLEPYCLRETRERSACRYDSADLLYFAVIKHIVDNCGLTLPFVAKFSQQLYLCIREPNSLTSSPFLFITNKGNSCKRLNLDKVTQEGTIIDLQPANILVYQFLGLSSQQGQLPLGLREVN</sequence>
<protein>
    <recommendedName>
        <fullName evidence="3">HTH merR-type domain-containing protein</fullName>
    </recommendedName>
</protein>
<reference evidence="1 2" key="1">
    <citation type="journal article" date="2016" name="Appl. Environ. Microbiol.">
        <title>Lack of Overt Genome Reduction in the Bryostatin-Producing Bryozoan Symbiont "Candidatus Endobugula sertula".</title>
        <authorList>
            <person name="Miller I.J."/>
            <person name="Vanee N."/>
            <person name="Fong S.S."/>
            <person name="Lim-Fong G.E."/>
            <person name="Kwan J.C."/>
        </authorList>
    </citation>
    <scope>NUCLEOTIDE SEQUENCE [LARGE SCALE GENOMIC DNA]</scope>
    <source>
        <strain evidence="1">AB1-4</strain>
    </source>
</reference>
<proteinExistence type="predicted"/>
<accession>A0A1D2QQ12</accession>
<dbReference type="EMBL" id="MDLC01000023">
    <property type="protein sequence ID" value="ODS23667.1"/>
    <property type="molecule type" value="Genomic_DNA"/>
</dbReference>
<evidence type="ECO:0000313" key="2">
    <source>
        <dbReference type="Proteomes" id="UP000242502"/>
    </source>
</evidence>
<comment type="caution">
    <text evidence="1">The sequence shown here is derived from an EMBL/GenBank/DDBJ whole genome shotgun (WGS) entry which is preliminary data.</text>
</comment>
<evidence type="ECO:0008006" key="3">
    <source>
        <dbReference type="Google" id="ProtNLM"/>
    </source>
</evidence>
<evidence type="ECO:0000313" key="1">
    <source>
        <dbReference type="EMBL" id="ODS23667.1"/>
    </source>
</evidence>